<proteinExistence type="predicted"/>
<dbReference type="Proteomes" id="UP000500767">
    <property type="component" value="Chromosome"/>
</dbReference>
<sequence>MAFIGLTPAAYAQQQSGMSNMSGMSGPKMQGMTGTQGSSMGVALHENLGQDF</sequence>
<dbReference type="EMBL" id="CP053708">
    <property type="protein sequence ID" value="QKE89201.1"/>
    <property type="molecule type" value="Genomic_DNA"/>
</dbReference>
<accession>A0A6M8HLH7</accession>
<dbReference type="KEGG" id="lck:HN018_03315"/>
<gene>
    <name evidence="2" type="ORF">HN018_03315</name>
</gene>
<dbReference type="RefSeq" id="WP_171837983.1">
    <property type="nucleotide sequence ID" value="NZ_CP053708.1"/>
</dbReference>
<dbReference type="AlphaFoldDB" id="A0A6M8HLH7"/>
<organism evidence="2 3">
    <name type="scientific">Lichenicola cladoniae</name>
    <dbReference type="NCBI Taxonomy" id="1484109"/>
    <lineage>
        <taxon>Bacteria</taxon>
        <taxon>Pseudomonadati</taxon>
        <taxon>Pseudomonadota</taxon>
        <taxon>Alphaproteobacteria</taxon>
        <taxon>Acetobacterales</taxon>
        <taxon>Acetobacteraceae</taxon>
        <taxon>Lichenicola</taxon>
    </lineage>
</organism>
<name>A0A6M8HLH7_9PROT</name>
<protein>
    <submittedName>
        <fullName evidence="2">Uncharacterized protein</fullName>
    </submittedName>
</protein>
<reference evidence="2 3" key="1">
    <citation type="journal article" date="2014" name="World J. Microbiol. Biotechnol.">
        <title>Biodiversity and physiological characteristics of Antarctic and Arctic lichens-associated bacteria.</title>
        <authorList>
            <person name="Lee Y.M."/>
            <person name="Kim E.H."/>
            <person name="Lee H.K."/>
            <person name="Hong S.G."/>
        </authorList>
    </citation>
    <scope>NUCLEOTIDE SEQUENCE [LARGE SCALE GENOMIC DNA]</scope>
    <source>
        <strain evidence="2 3">PAMC 26569</strain>
    </source>
</reference>
<evidence type="ECO:0000313" key="3">
    <source>
        <dbReference type="Proteomes" id="UP000500767"/>
    </source>
</evidence>
<evidence type="ECO:0000256" key="1">
    <source>
        <dbReference type="SAM" id="MobiDB-lite"/>
    </source>
</evidence>
<keyword evidence="3" id="KW-1185">Reference proteome</keyword>
<evidence type="ECO:0000313" key="2">
    <source>
        <dbReference type="EMBL" id="QKE89201.1"/>
    </source>
</evidence>
<feature type="region of interest" description="Disordered" evidence="1">
    <location>
        <begin position="18"/>
        <end position="40"/>
    </location>
</feature>